<dbReference type="GeneID" id="41599591"/>
<dbReference type="Proteomes" id="UP000032027">
    <property type="component" value="Chromosome"/>
</dbReference>
<evidence type="ECO:0000313" key="2">
    <source>
        <dbReference type="Proteomes" id="UP000032027"/>
    </source>
</evidence>
<reference evidence="2" key="1">
    <citation type="submission" date="2015-02" db="EMBL/GenBank/DDBJ databases">
        <title>Characterization of two novel Thaumarchaeota isolated from the Northern Adriatic Sea.</title>
        <authorList>
            <person name="Bayer B."/>
            <person name="Vojvoda J."/>
            <person name="Offre P."/>
            <person name="Srivastava A."/>
            <person name="Elisabeth N."/>
            <person name="Garcia J.A.L."/>
            <person name="Schleper C."/>
            <person name="Herndl G.J."/>
        </authorList>
    </citation>
    <scope>NUCLEOTIDE SEQUENCE [LARGE SCALE GENOMIC DNA]</scope>
    <source>
        <strain evidence="2">D3C</strain>
    </source>
</reference>
<dbReference type="PATRIC" id="fig|1582439.9.peg.431"/>
<dbReference type="RefSeq" id="WP_237087699.1">
    <property type="nucleotide sequence ID" value="NZ_CP010868.1"/>
</dbReference>
<reference evidence="1 2" key="3">
    <citation type="journal article" date="2019" name="Int. J. Syst. Evol. Microbiol.">
        <title>Nitrosopumilus adriaticus sp. nov. and Nitrosopumilus piranensis sp. nov., two ammonia-oxidizing archaea from the Adriatic Sea and members of the class Nitrososphaeria.</title>
        <authorList>
            <person name="Bayer B."/>
            <person name="Vojvoda J."/>
            <person name="Reinthaler T."/>
            <person name="Reyes C."/>
            <person name="Pinto M."/>
            <person name="Herndl G.J."/>
        </authorList>
    </citation>
    <scope>NUCLEOTIDE SEQUENCE [LARGE SCALE GENOMIC DNA]</scope>
    <source>
        <strain evidence="1 2">D3C</strain>
    </source>
</reference>
<reference evidence="1 2" key="2">
    <citation type="journal article" date="2016" name="ISME J.">
        <title>Physiological and genomic characterization of two novel marine thaumarchaeal strains indicates niche differentiation.</title>
        <authorList>
            <person name="Bayer B."/>
            <person name="Vojvoda J."/>
            <person name="Offre P."/>
            <person name="Alves R.J."/>
            <person name="Elisabeth N.H."/>
            <person name="Garcia J.A."/>
            <person name="Volland J.M."/>
            <person name="Srivastava A."/>
            <person name="Schleper C."/>
            <person name="Herndl G.J."/>
        </authorList>
    </citation>
    <scope>NUCLEOTIDE SEQUENCE [LARGE SCALE GENOMIC DNA]</scope>
    <source>
        <strain evidence="1 2">D3C</strain>
    </source>
</reference>
<dbReference type="AlphaFoldDB" id="A0A0C5BXH6"/>
<name>A0A0C5BXH6_9ARCH</name>
<proteinExistence type="predicted"/>
<dbReference type="STRING" id="1582439.NPIRD3C_0429"/>
<evidence type="ECO:0008006" key="3">
    <source>
        <dbReference type="Google" id="ProtNLM"/>
    </source>
</evidence>
<accession>A0A0C5BXH6</accession>
<organism evidence="1 2">
    <name type="scientific">Nitrosopumilus piranensis</name>
    <dbReference type="NCBI Taxonomy" id="1582439"/>
    <lineage>
        <taxon>Archaea</taxon>
        <taxon>Nitrososphaerota</taxon>
        <taxon>Nitrososphaeria</taxon>
        <taxon>Nitrosopumilales</taxon>
        <taxon>Nitrosopumilaceae</taxon>
        <taxon>Nitrosopumilus</taxon>
    </lineage>
</organism>
<dbReference type="KEGG" id="nid:NPIRD3C_0429"/>
<gene>
    <name evidence="1" type="ORF">NPIRD3C_0429</name>
</gene>
<sequence>MRNCVLNRRRAISTVLTTVIILVASVVLGASSGLYGTSLFQTSVQQDSIVVLGMNLWVNATDSLGDAWGTAGVRNNGKKIVSIETIQVRGVTVPLSNWYFDKDQTRVSVINFQGLYEHTGTSGAGTLMKDTLDTGDSVTISCTTPDNTTLEIDFGDVGTKETLCLMQASAPVALNPGDRMIVYPNTTR</sequence>
<dbReference type="EMBL" id="CP010868">
    <property type="protein sequence ID" value="AJM91645.1"/>
    <property type="molecule type" value="Genomic_DNA"/>
</dbReference>
<evidence type="ECO:0000313" key="1">
    <source>
        <dbReference type="EMBL" id="AJM91645.1"/>
    </source>
</evidence>
<dbReference type="HOGENOM" id="CLU_113976_0_0_2"/>
<keyword evidence="2" id="KW-1185">Reference proteome</keyword>
<protein>
    <recommendedName>
        <fullName evidence="3">Archaeal Type IV pilin N-terminal domain-containing protein</fullName>
    </recommendedName>
</protein>